<dbReference type="Proteomes" id="UP000296049">
    <property type="component" value="Unassembled WGS sequence"/>
</dbReference>
<reference evidence="2" key="1">
    <citation type="journal article" date="2013" name="Nat. Genet.">
        <title>The duck genome and transcriptome provide insight into an avian influenza virus reservoir species.</title>
        <authorList>
            <person name="Huang Y."/>
            <person name="Li Y."/>
            <person name="Burt D.W."/>
            <person name="Chen H."/>
            <person name="Zhang Y."/>
            <person name="Qian W."/>
            <person name="Kim H."/>
            <person name="Gan S."/>
            <person name="Zhao Y."/>
            <person name="Li J."/>
            <person name="Yi K."/>
            <person name="Feng H."/>
            <person name="Zhu P."/>
            <person name="Li B."/>
            <person name="Liu Q."/>
            <person name="Fairley S."/>
            <person name="Magor K.E."/>
            <person name="Du Z."/>
            <person name="Hu X."/>
            <person name="Goodman L."/>
            <person name="Tafer H."/>
            <person name="Vignal A."/>
            <person name="Lee T."/>
            <person name="Kim K.W."/>
            <person name="Sheng Z."/>
            <person name="An Y."/>
            <person name="Searle S."/>
            <person name="Herrero J."/>
            <person name="Groenen M.A."/>
            <person name="Crooijmans R.P."/>
            <person name="Faraut T."/>
            <person name="Cai Q."/>
            <person name="Webster R.G."/>
            <person name="Aldridge J.R."/>
            <person name="Warren W.C."/>
            <person name="Bartschat S."/>
            <person name="Kehr S."/>
            <person name="Marz M."/>
            <person name="Stadler P.F."/>
            <person name="Smith J."/>
            <person name="Kraus R.H."/>
            <person name="Zhao Y."/>
            <person name="Ren L."/>
            <person name="Fei J."/>
            <person name="Morisson M."/>
            <person name="Kaiser P."/>
            <person name="Griffin D.K."/>
            <person name="Rao M."/>
            <person name="Pitel F."/>
            <person name="Wang J."/>
            <person name="Li N."/>
        </authorList>
    </citation>
    <scope>NUCLEOTIDE SEQUENCE [LARGE SCALE GENOMIC DNA]</scope>
</reference>
<name>R0LA95_ANAPL</name>
<sequence>MVKEDVFQKRLKPNVPKGIKFTVTVGQKRTNQSLKPSNSFCLNPFVIVIWKQCDSATSRHSTEVLGRLVASDATQLTFFPSEYIMMPFAEPPALAALSWPAQVKTLPETETLGPWVEDRISCLRVLYQLRDCGQTSIDTVSSTEMMQLLTNMKPEWLRYEEQLEAGLDAGIVKMASVAKLYYETKSQSQGSAKLGFPRTKKCAKKFHTQSVLCCRGVIFVSGYQKAPRSTLARLG</sequence>
<dbReference type="AlphaFoldDB" id="R0LA95"/>
<dbReference type="EMBL" id="KB742943">
    <property type="protein sequence ID" value="EOB02604.1"/>
    <property type="molecule type" value="Genomic_DNA"/>
</dbReference>
<protein>
    <submittedName>
        <fullName evidence="1">Uncharacterized protein</fullName>
    </submittedName>
</protein>
<keyword evidence="2" id="KW-1185">Reference proteome</keyword>
<evidence type="ECO:0000313" key="1">
    <source>
        <dbReference type="EMBL" id="EOB02604.1"/>
    </source>
</evidence>
<proteinExistence type="predicted"/>
<gene>
    <name evidence="1" type="ORF">Anapl_09394</name>
</gene>
<evidence type="ECO:0000313" key="2">
    <source>
        <dbReference type="Proteomes" id="UP000296049"/>
    </source>
</evidence>
<organism evidence="1 2">
    <name type="scientific">Anas platyrhynchos</name>
    <name type="common">Mallard</name>
    <name type="synonym">Anas boschas</name>
    <dbReference type="NCBI Taxonomy" id="8839"/>
    <lineage>
        <taxon>Eukaryota</taxon>
        <taxon>Metazoa</taxon>
        <taxon>Chordata</taxon>
        <taxon>Craniata</taxon>
        <taxon>Vertebrata</taxon>
        <taxon>Euteleostomi</taxon>
        <taxon>Archelosauria</taxon>
        <taxon>Archosauria</taxon>
        <taxon>Dinosauria</taxon>
        <taxon>Saurischia</taxon>
        <taxon>Theropoda</taxon>
        <taxon>Coelurosauria</taxon>
        <taxon>Aves</taxon>
        <taxon>Neognathae</taxon>
        <taxon>Galloanserae</taxon>
        <taxon>Anseriformes</taxon>
        <taxon>Anatidae</taxon>
        <taxon>Anatinae</taxon>
        <taxon>Anas</taxon>
    </lineage>
</organism>
<accession>R0LA95</accession>